<comment type="catalytic activity">
    <reaction evidence="1">
        <text>Hydrolysis of alkylated DNA, releasing 3-methyladenine, 3-methylguanine, 7-methylguanine and 7-methyladenine.</text>
        <dbReference type="EC" id="3.2.2.21"/>
    </reaction>
</comment>
<accession>A0ABT4Q8C7</accession>
<feature type="domain" description="HhH-GPD" evidence="5">
    <location>
        <begin position="137"/>
        <end position="306"/>
    </location>
</feature>
<keyword evidence="7" id="KW-1185">Reference proteome</keyword>
<reference evidence="6 7" key="1">
    <citation type="submission" date="2022-12" db="EMBL/GenBank/DDBJ databases">
        <title>Draft genome sequence of Paenibacillus sp. dW9.</title>
        <authorList>
            <person name="Choi E.-W."/>
            <person name="Kim D.-U."/>
        </authorList>
    </citation>
    <scope>NUCLEOTIDE SEQUENCE [LARGE SCALE GENOMIC DNA]</scope>
    <source>
        <strain evidence="7">dW9</strain>
    </source>
</reference>
<dbReference type="Proteomes" id="UP001527882">
    <property type="component" value="Unassembled WGS sequence"/>
</dbReference>
<dbReference type="EMBL" id="JAQAGZ010000006">
    <property type="protein sequence ID" value="MCZ8513120.1"/>
    <property type="molecule type" value="Genomic_DNA"/>
</dbReference>
<sequence length="308" mass="35049">MVTFVIRPIAPYDFSLMVRRLKGVKHEAFRFEENTNTLSRTIRTKNSVYLAQIRSVGSTEAPELEVRLSGTPPPGPEESSELRTKLTRMLSATVNLKPFYEHMASIGPEMQALTGRFRGLHLLTEADLFECMCKTIIGQQLNLSFASELTRRLMRTAAEPFLADGVEYPVFPSPEDVAALEYEQLQELQFSRRKAEYVIDWARKMKDGTVDGDSLYEKSDDQIMTELLPLRGIGRWTVECFLLFGLGRTNLLPAADIGVRNALKKLYGLDVQPSEQDVRTLGASWSPWSSYVTLYLWESLHEWEGEKL</sequence>
<proteinExistence type="predicted"/>
<dbReference type="PANTHER" id="PTHR43003">
    <property type="entry name" value="DNA-3-METHYLADENINE GLYCOSYLASE"/>
    <property type="match status" value="1"/>
</dbReference>
<dbReference type="SUPFAM" id="SSF48150">
    <property type="entry name" value="DNA-glycosylase"/>
    <property type="match status" value="1"/>
</dbReference>
<dbReference type="Gene3D" id="3.30.310.20">
    <property type="entry name" value="DNA-3-methyladenine glycosylase AlkA, N-terminal domain"/>
    <property type="match status" value="1"/>
</dbReference>
<dbReference type="InterPro" id="IPR023170">
    <property type="entry name" value="HhH_base_excis_C"/>
</dbReference>
<gene>
    <name evidence="6" type="ORF">O9H85_11935</name>
</gene>
<keyword evidence="3" id="KW-0227">DNA damage</keyword>
<evidence type="ECO:0000256" key="4">
    <source>
        <dbReference type="ARBA" id="ARBA00023204"/>
    </source>
</evidence>
<dbReference type="Pfam" id="PF00730">
    <property type="entry name" value="HhH-GPD"/>
    <property type="match status" value="1"/>
</dbReference>
<evidence type="ECO:0000256" key="3">
    <source>
        <dbReference type="ARBA" id="ARBA00022763"/>
    </source>
</evidence>
<dbReference type="InterPro" id="IPR037046">
    <property type="entry name" value="AlkA_N_sf"/>
</dbReference>
<dbReference type="InterPro" id="IPR003265">
    <property type="entry name" value="HhH-GPD_domain"/>
</dbReference>
<dbReference type="SMART" id="SM00478">
    <property type="entry name" value="ENDO3c"/>
    <property type="match status" value="1"/>
</dbReference>
<evidence type="ECO:0000256" key="1">
    <source>
        <dbReference type="ARBA" id="ARBA00000086"/>
    </source>
</evidence>
<organism evidence="6 7">
    <name type="scientific">Paenibacillus gyeongsangnamensis</name>
    <dbReference type="NCBI Taxonomy" id="3388067"/>
    <lineage>
        <taxon>Bacteria</taxon>
        <taxon>Bacillati</taxon>
        <taxon>Bacillota</taxon>
        <taxon>Bacilli</taxon>
        <taxon>Bacillales</taxon>
        <taxon>Paenibacillaceae</taxon>
        <taxon>Paenibacillus</taxon>
    </lineage>
</organism>
<dbReference type="InterPro" id="IPR011257">
    <property type="entry name" value="DNA_glycosylase"/>
</dbReference>
<dbReference type="CDD" id="cd00056">
    <property type="entry name" value="ENDO3c"/>
    <property type="match status" value="1"/>
</dbReference>
<comment type="caution">
    <text evidence="6">The sequence shown here is derived from an EMBL/GenBank/DDBJ whole genome shotgun (WGS) entry which is preliminary data.</text>
</comment>
<protein>
    <recommendedName>
        <fullName evidence="2">DNA-3-methyladenine glycosylase II</fullName>
        <ecNumber evidence="2">3.2.2.21</ecNumber>
    </recommendedName>
</protein>
<name>A0ABT4Q8C7_9BACL</name>
<evidence type="ECO:0000259" key="5">
    <source>
        <dbReference type="SMART" id="SM00478"/>
    </source>
</evidence>
<dbReference type="Gene3D" id="1.10.340.30">
    <property type="entry name" value="Hypothetical protein, domain 2"/>
    <property type="match status" value="1"/>
</dbReference>
<evidence type="ECO:0000256" key="2">
    <source>
        <dbReference type="ARBA" id="ARBA00012000"/>
    </source>
</evidence>
<dbReference type="PANTHER" id="PTHR43003:SF5">
    <property type="entry name" value="DNA-3-METHYLADENINE GLYCOSYLASE"/>
    <property type="match status" value="1"/>
</dbReference>
<dbReference type="RefSeq" id="WP_269881582.1">
    <property type="nucleotide sequence ID" value="NZ_JAQAGZ010000006.1"/>
</dbReference>
<dbReference type="EC" id="3.2.2.21" evidence="2"/>
<keyword evidence="4" id="KW-0234">DNA repair</keyword>
<dbReference type="InterPro" id="IPR051912">
    <property type="entry name" value="Alkylbase_DNA_Glycosylase/TA"/>
</dbReference>
<dbReference type="Gene3D" id="1.10.1670.10">
    <property type="entry name" value="Helix-hairpin-Helix base-excision DNA repair enzymes (C-terminal)"/>
    <property type="match status" value="1"/>
</dbReference>
<evidence type="ECO:0000313" key="6">
    <source>
        <dbReference type="EMBL" id="MCZ8513120.1"/>
    </source>
</evidence>
<evidence type="ECO:0000313" key="7">
    <source>
        <dbReference type="Proteomes" id="UP001527882"/>
    </source>
</evidence>